<name>A0AC34Q5Q8_9BILA</name>
<dbReference type="Proteomes" id="UP000887576">
    <property type="component" value="Unplaced"/>
</dbReference>
<dbReference type="WBParaSite" id="JU765_v2.g1326.t1">
    <property type="protein sequence ID" value="JU765_v2.g1326.t1"/>
    <property type="gene ID" value="JU765_v2.g1326"/>
</dbReference>
<sequence length="360" mass="42703">VISCRACASFYRRSIKAKKKYLCQKGTGKCNLKSQKRSQCRFCRFKKCQEMGMIIDLTENERFSICPDLPDQSTSPKGLNLEFTNWKLKCPDWPTISLFFKNCLCQKPEYLKNKKMPEIQRFQIGLQKLLNFSWPLPEVKIVKEIHDPQIVIDFYSEYLTNVAQMLTYSEFFMKLNIDDRFALFKHFWFNFISIERLYTFCQFRGYDSNDTLYLLDNKHLIESNGFSLQKLTKEEKQKHQKIHEPLAKIRYTYINVPFKTMQITLTEFIFLCYLILWDVKLVQNLSSKAISLGNEVISKVSDEMHDYYTNELHNPAYATRIIKLTKLAADVQRMRENQRQITTLAQIFGLFNILDNELMD</sequence>
<evidence type="ECO:0000313" key="1">
    <source>
        <dbReference type="Proteomes" id="UP000887576"/>
    </source>
</evidence>
<protein>
    <submittedName>
        <fullName evidence="2">Uncharacterized protein</fullName>
    </submittedName>
</protein>
<organism evidence="1 2">
    <name type="scientific">Panagrolaimus sp. JU765</name>
    <dbReference type="NCBI Taxonomy" id="591449"/>
    <lineage>
        <taxon>Eukaryota</taxon>
        <taxon>Metazoa</taxon>
        <taxon>Ecdysozoa</taxon>
        <taxon>Nematoda</taxon>
        <taxon>Chromadorea</taxon>
        <taxon>Rhabditida</taxon>
        <taxon>Tylenchina</taxon>
        <taxon>Panagrolaimomorpha</taxon>
        <taxon>Panagrolaimoidea</taxon>
        <taxon>Panagrolaimidae</taxon>
        <taxon>Panagrolaimus</taxon>
    </lineage>
</organism>
<accession>A0AC34Q5Q8</accession>
<evidence type="ECO:0000313" key="2">
    <source>
        <dbReference type="WBParaSite" id="JU765_v2.g1326.t1"/>
    </source>
</evidence>
<reference evidence="2" key="1">
    <citation type="submission" date="2022-11" db="UniProtKB">
        <authorList>
            <consortium name="WormBaseParasite"/>
        </authorList>
    </citation>
    <scope>IDENTIFICATION</scope>
</reference>
<proteinExistence type="predicted"/>